<proteinExistence type="predicted"/>
<evidence type="ECO:0000313" key="1">
    <source>
        <dbReference type="EMBL" id="KAB2810570.1"/>
    </source>
</evidence>
<comment type="caution">
    <text evidence="1">The sequence shown here is derived from an EMBL/GenBank/DDBJ whole genome shotgun (WGS) entry which is preliminary data.</text>
</comment>
<accession>A0A7J5DX78</accession>
<sequence length="319" mass="33442">MNFPRKAIAPATGVGLVTAAICAVIGLQPSASAWGATTKPDLASPMVLLDGAAFRKSIWINFQQVVKNCMEDEGYIYRIAPVPPETSMAATLPVADPAPSTSTTSKTFNVTSSVRYEPPAVGYGGSGYVASNAPGYFLALRGFAVTSTSEKYLKSLDRQAYDGVSSAKFGSTAAETSGCEAFGRRVVSEPAVAAMQQVDLAAAPVLGDFLFSDATDEANIAWSGCMQDNGYAYHSITEPSADINTKSAELIESAAPESSWAALSLEEEQTATQSDECMDQSGFTTLVDGDLQDAWETFRADNLALLYRAGGAVDAGTTP</sequence>
<dbReference type="RefSeq" id="WP_151577862.1">
    <property type="nucleotide sequence ID" value="NZ_WBVM01000001.1"/>
</dbReference>
<organism evidence="1 2">
    <name type="scientific">Nocardioides simplex</name>
    <name type="common">Arthrobacter simplex</name>
    <dbReference type="NCBI Taxonomy" id="2045"/>
    <lineage>
        <taxon>Bacteria</taxon>
        <taxon>Bacillati</taxon>
        <taxon>Actinomycetota</taxon>
        <taxon>Actinomycetes</taxon>
        <taxon>Propionibacteriales</taxon>
        <taxon>Nocardioidaceae</taxon>
        <taxon>Pimelobacter</taxon>
    </lineage>
</organism>
<dbReference type="AlphaFoldDB" id="A0A7J5DX78"/>
<evidence type="ECO:0000313" key="2">
    <source>
        <dbReference type="Proteomes" id="UP000449906"/>
    </source>
</evidence>
<gene>
    <name evidence="1" type="ORF">F9L07_00950</name>
</gene>
<name>A0A7J5DX78_NOCSI</name>
<dbReference type="Proteomes" id="UP000449906">
    <property type="component" value="Unassembled WGS sequence"/>
</dbReference>
<reference evidence="1 2" key="1">
    <citation type="submission" date="2019-09" db="EMBL/GenBank/DDBJ databases">
        <title>Pimelobacter sp. isolated from Paulinella.</title>
        <authorList>
            <person name="Jeong S.E."/>
        </authorList>
    </citation>
    <scope>NUCLEOTIDE SEQUENCE [LARGE SCALE GENOMIC DNA]</scope>
    <source>
        <strain evidence="1 2">Pch-N</strain>
    </source>
</reference>
<dbReference type="EMBL" id="WBVM01000001">
    <property type="protein sequence ID" value="KAB2810570.1"/>
    <property type="molecule type" value="Genomic_DNA"/>
</dbReference>
<protein>
    <submittedName>
        <fullName evidence="1">Uncharacterized protein</fullName>
    </submittedName>
</protein>